<keyword evidence="2" id="KW-1185">Reference proteome</keyword>
<dbReference type="EMBL" id="CALNXK010000114">
    <property type="protein sequence ID" value="CAH3159759.1"/>
    <property type="molecule type" value="Genomic_DNA"/>
</dbReference>
<gene>
    <name evidence="1" type="ORF">PLOB_00003749</name>
</gene>
<reference evidence="1 2" key="1">
    <citation type="submission" date="2022-05" db="EMBL/GenBank/DDBJ databases">
        <authorList>
            <consortium name="Genoscope - CEA"/>
            <person name="William W."/>
        </authorList>
    </citation>
    <scope>NUCLEOTIDE SEQUENCE [LARGE SCALE GENOMIC DNA]</scope>
</reference>
<evidence type="ECO:0000313" key="2">
    <source>
        <dbReference type="Proteomes" id="UP001159405"/>
    </source>
</evidence>
<dbReference type="PANTHER" id="PTHR21580:SF28">
    <property type="entry name" value="BOREALIN N-TERMINAL DOMAIN-CONTAINING PROTEIN-RELATED"/>
    <property type="match status" value="1"/>
</dbReference>
<comment type="caution">
    <text evidence="1">The sequence shown here is derived from an EMBL/GenBank/DDBJ whole genome shotgun (WGS) entry which is preliminary data.</text>
</comment>
<dbReference type="Proteomes" id="UP001159405">
    <property type="component" value="Unassembled WGS sequence"/>
</dbReference>
<name>A0ABN8Q9Y7_9CNID</name>
<evidence type="ECO:0000313" key="1">
    <source>
        <dbReference type="EMBL" id="CAH3159759.1"/>
    </source>
</evidence>
<protein>
    <recommendedName>
        <fullName evidence="3">Outer dense fiber protein 3</fullName>
    </recommendedName>
</protein>
<dbReference type="InterPro" id="IPR051291">
    <property type="entry name" value="CIMAP"/>
</dbReference>
<proteinExistence type="predicted"/>
<organism evidence="1 2">
    <name type="scientific">Porites lobata</name>
    <dbReference type="NCBI Taxonomy" id="104759"/>
    <lineage>
        <taxon>Eukaryota</taxon>
        <taxon>Metazoa</taxon>
        <taxon>Cnidaria</taxon>
        <taxon>Anthozoa</taxon>
        <taxon>Hexacorallia</taxon>
        <taxon>Scleractinia</taxon>
        <taxon>Fungiina</taxon>
        <taxon>Poritidae</taxon>
        <taxon>Porites</taxon>
    </lineage>
</organism>
<sequence>MATEYQFQRTRPRVPISAMFSGPGAARYFLPNCTGFVGHDFSKLKAPAYSFGTKNKDNLRASTTPGPAAYSLEKGLTRNGTDGSEKYSLSGRTKLGGSFQTPAPWDYGPEKKPVMKHRFPPSYSFGSRTPYNKKDNFPGPDTYTMPPVLGSKSVGKTSAPCYSMTGRSKIGSFHEDLQKTPGAGTYKVVDPNVYKNRKPIYSMNARNFAPGDNTRKPGPGAYSPEKFWLHKRRAPKISFGIRHSDYIAPLIVDPID</sequence>
<evidence type="ECO:0008006" key="3">
    <source>
        <dbReference type="Google" id="ProtNLM"/>
    </source>
</evidence>
<dbReference type="InterPro" id="IPR010736">
    <property type="entry name" value="SHIPPO-rpt"/>
</dbReference>
<dbReference type="PANTHER" id="PTHR21580">
    <property type="entry name" value="SHIPPO-1-RELATED"/>
    <property type="match status" value="1"/>
</dbReference>
<accession>A0ABN8Q9Y7</accession>
<dbReference type="Pfam" id="PF07004">
    <property type="entry name" value="SHIPPO-rpt"/>
    <property type="match status" value="6"/>
</dbReference>